<dbReference type="OrthoDB" id="186013at2759"/>
<name>A0A1E4TP53_PACTA</name>
<evidence type="ECO:0008006" key="4">
    <source>
        <dbReference type="Google" id="ProtNLM"/>
    </source>
</evidence>
<evidence type="ECO:0000313" key="3">
    <source>
        <dbReference type="Proteomes" id="UP000094236"/>
    </source>
</evidence>
<accession>A0A1E4TP53</accession>
<evidence type="ECO:0000313" key="2">
    <source>
        <dbReference type="EMBL" id="ODV93499.1"/>
    </source>
</evidence>
<dbReference type="Proteomes" id="UP000094236">
    <property type="component" value="Unassembled WGS sequence"/>
</dbReference>
<protein>
    <recommendedName>
        <fullName evidence="4">Genetic interactor of prohibitin 7, mitochondrial</fullName>
    </recommendedName>
</protein>
<proteinExistence type="predicted"/>
<feature type="region of interest" description="Disordered" evidence="1">
    <location>
        <begin position="29"/>
        <end position="57"/>
    </location>
</feature>
<organism evidence="2 3">
    <name type="scientific">Pachysolen tannophilus NRRL Y-2460</name>
    <dbReference type="NCBI Taxonomy" id="669874"/>
    <lineage>
        <taxon>Eukaryota</taxon>
        <taxon>Fungi</taxon>
        <taxon>Dikarya</taxon>
        <taxon>Ascomycota</taxon>
        <taxon>Saccharomycotina</taxon>
        <taxon>Pichiomycetes</taxon>
        <taxon>Pachysolenaceae</taxon>
        <taxon>Pachysolen</taxon>
    </lineage>
</organism>
<keyword evidence="3" id="KW-1185">Reference proteome</keyword>
<reference evidence="3" key="1">
    <citation type="submission" date="2016-05" db="EMBL/GenBank/DDBJ databases">
        <title>Comparative genomics of biotechnologically important yeasts.</title>
        <authorList>
            <consortium name="DOE Joint Genome Institute"/>
            <person name="Riley R."/>
            <person name="Haridas S."/>
            <person name="Wolfe K.H."/>
            <person name="Lopes M.R."/>
            <person name="Hittinger C.T."/>
            <person name="Goker M."/>
            <person name="Salamov A."/>
            <person name="Wisecaver J."/>
            <person name="Long T.M."/>
            <person name="Aerts A.L."/>
            <person name="Barry K."/>
            <person name="Choi C."/>
            <person name="Clum A."/>
            <person name="Coughlan A.Y."/>
            <person name="Deshpande S."/>
            <person name="Douglass A.P."/>
            <person name="Hanson S.J."/>
            <person name="Klenk H.-P."/>
            <person name="Labutti K."/>
            <person name="Lapidus A."/>
            <person name="Lindquist E."/>
            <person name="Lipzen A."/>
            <person name="Meier-Kolthoff J.P."/>
            <person name="Ohm R.A."/>
            <person name="Otillar R.P."/>
            <person name="Pangilinan J."/>
            <person name="Peng Y."/>
            <person name="Rokas A."/>
            <person name="Rosa C.A."/>
            <person name="Scheuner C."/>
            <person name="Sibirny A.A."/>
            <person name="Slot J.C."/>
            <person name="Stielow J.B."/>
            <person name="Sun H."/>
            <person name="Kurtzman C.P."/>
            <person name="Blackwell M."/>
            <person name="Grigoriev I.V."/>
            <person name="Jeffries T.W."/>
        </authorList>
    </citation>
    <scope>NUCLEOTIDE SEQUENCE [LARGE SCALE GENOMIC DNA]</scope>
    <source>
        <strain evidence="3">NRRL Y-2460</strain>
    </source>
</reference>
<dbReference type="EMBL" id="KV454018">
    <property type="protein sequence ID" value="ODV93499.1"/>
    <property type="molecule type" value="Genomic_DNA"/>
</dbReference>
<evidence type="ECO:0000256" key="1">
    <source>
        <dbReference type="SAM" id="MobiDB-lite"/>
    </source>
</evidence>
<feature type="compositionally biased region" description="Low complexity" evidence="1">
    <location>
        <begin position="29"/>
        <end position="42"/>
    </location>
</feature>
<dbReference type="AlphaFoldDB" id="A0A1E4TP53"/>
<sequence>MFRSRLALGRSVFVIRKNVWAVNPIRLNSTGTSSSSSSSSSTPEPRKLTAAQQRKQRDQLAKSSIKDVFELFMPGHADETDTIEIDPTPIYANPKLYLNLTTPQQHYILEELNNKYLRKSWKKMPQDVKRFHYFLAYGNYGPRESFPETNSDQLQFDIPFKIPSFITTQNPSPTTIIKRLPYNINYKKCGPVRLKQFEKDSRMDIVSKIILFITALLTVLNFKRDRKIVNTNKVPTNEYEKYMERIQEQERIIFENEKNRKLNELKNQNVITNETTNGRKWYYLWIK</sequence>
<gene>
    <name evidence="2" type="ORF">PACTADRAFT_82818</name>
</gene>